<dbReference type="eggNOG" id="ENOG502QT2U">
    <property type="taxonomic scope" value="Eukaryota"/>
</dbReference>
<dbReference type="PANTHER" id="PTHR34224">
    <property type="entry name" value="INTERACTOR OF CONSTITUTIVE ACTIVE ROPS 2, CHLOROPLASTIC-RELATED"/>
    <property type="match status" value="1"/>
</dbReference>
<protein>
    <recommendedName>
        <fullName evidence="8">Interactor of constitutive active ROPs 2, chloroplastic</fullName>
    </recommendedName>
</protein>
<reference evidence="7" key="1">
    <citation type="journal article" date="2007" name="Nature">
        <title>The grapevine genome sequence suggests ancestral hexaploidization in major angiosperm phyla.</title>
        <authorList>
            <consortium name="The French-Italian Public Consortium for Grapevine Genome Characterization."/>
            <person name="Jaillon O."/>
            <person name="Aury J.-M."/>
            <person name="Noel B."/>
            <person name="Policriti A."/>
            <person name="Clepet C."/>
            <person name="Casagrande A."/>
            <person name="Choisne N."/>
            <person name="Aubourg S."/>
            <person name="Vitulo N."/>
            <person name="Jubin C."/>
            <person name="Vezzi A."/>
            <person name="Legeai F."/>
            <person name="Hugueney P."/>
            <person name="Dasilva C."/>
            <person name="Horner D."/>
            <person name="Mica E."/>
            <person name="Jublot D."/>
            <person name="Poulain J."/>
            <person name="Bruyere C."/>
            <person name="Billault A."/>
            <person name="Segurens B."/>
            <person name="Gouyvenoux M."/>
            <person name="Ugarte E."/>
            <person name="Cattonaro F."/>
            <person name="Anthouard V."/>
            <person name="Vico V."/>
            <person name="Del Fabbro C."/>
            <person name="Alaux M."/>
            <person name="Di Gaspero G."/>
            <person name="Dumas V."/>
            <person name="Felice N."/>
            <person name="Paillard S."/>
            <person name="Juman I."/>
            <person name="Moroldo M."/>
            <person name="Scalabrin S."/>
            <person name="Canaguier A."/>
            <person name="Le Clainche I."/>
            <person name="Malacrida G."/>
            <person name="Durand E."/>
            <person name="Pesole G."/>
            <person name="Laucou V."/>
            <person name="Chatelet P."/>
            <person name="Merdinoglu D."/>
            <person name="Delledonne M."/>
            <person name="Pezzotti M."/>
            <person name="Lecharny A."/>
            <person name="Scarpelli C."/>
            <person name="Artiguenave F."/>
            <person name="Pe M.E."/>
            <person name="Valle G."/>
            <person name="Morgante M."/>
            <person name="Caboche M."/>
            <person name="Adam-Blondon A.-F."/>
            <person name="Weissenbach J."/>
            <person name="Quetier F."/>
            <person name="Wincker P."/>
        </authorList>
    </citation>
    <scope>NUCLEOTIDE SEQUENCE [LARGE SCALE GENOMIC DNA]</scope>
    <source>
        <strain evidence="7">cv. Pinot noir / PN40024</strain>
    </source>
</reference>
<sequence>MCFKIIVLILYLPSQTYFWQTRSISYENIIQLKHSSCPVWRRTSSGKDCSELLQVVWARVLKERIREQLAHPFPIFSTREARICRHQKEVNFHTNCLHSFTVTEYVIGLHVPFSSDTGCYSTDSESRTGSLEVPPRTSPATPRTARKLKTPGSDGDSVSSPHPASRTPKDRSPKIVKSTRSPVSEKKRPSKLSELESQVAQLQEDLKKTKDQLNSSESWKRRAHQEAEEAKKQLLAVSAKLEESQQQLLELSASEEDRVQELRKISQDRDRAWQSELEAVQKQHSMDSAALVSAMNEIQKLKIQLEMVADSEASQTKHAESAHVEIQRLRIELADTLSLVEEMKTQLNDRKESEARALKVVTQTQMQLETAKAAAETIRSDGVKAMEAYNSITLELDQSNAQVNSLEGLVSKLQEDLVNSSSTSAANPSDDAKLARENGENEDTNQLKQELNLVRFEVGQLRSALDAAEIRYQEEYIQSTLQIRSAYEQAERTRSESRQREAELEAELRKAKVIVEDLKVNLMDKETKLQNISEENKVLNVKIEQNQSNEREPELQMELKKSEATLADLKTSLLDKETELQSITEENEMLKLEIKKKETENDKVNDEAVAKIEAAKAAEKEALTKLGYLTEEADKNSRRAERVTEQLDATQAANSELEAELRRLKVQSDQWRKAAEAAAAMLSTGNNGKIVERTGSLDNNYHTIGARIGSPCSEDMDDDSPKKKNGNMLKKIGVLWKKGQK</sequence>
<feature type="chain" id="PRO_5003341146" description="Interactor of constitutive active ROPs 2, chloroplastic" evidence="5">
    <location>
        <begin position="19"/>
        <end position="741"/>
    </location>
</feature>
<name>F6HQZ3_VITVI</name>
<feature type="region of interest" description="Disordered" evidence="4">
    <location>
        <begin position="700"/>
        <end position="741"/>
    </location>
</feature>
<evidence type="ECO:0000256" key="1">
    <source>
        <dbReference type="ARBA" id="ARBA00009778"/>
    </source>
</evidence>
<keyword evidence="2 3" id="KW-0175">Coiled coil</keyword>
<dbReference type="InterPro" id="IPR029688">
    <property type="entry name" value="ICR"/>
</dbReference>
<evidence type="ECO:0000256" key="2">
    <source>
        <dbReference type="ARBA" id="ARBA00023054"/>
    </source>
</evidence>
<accession>F6HQZ3</accession>
<dbReference type="AlphaFoldDB" id="F6HQZ3"/>
<dbReference type="OrthoDB" id="1932291at2759"/>
<proteinExistence type="inferred from homology"/>
<evidence type="ECO:0000256" key="3">
    <source>
        <dbReference type="SAM" id="Coils"/>
    </source>
</evidence>
<dbReference type="EMBL" id="FN596008">
    <property type="protein sequence ID" value="CCB57042.1"/>
    <property type="molecule type" value="Genomic_DNA"/>
</dbReference>
<feature type="region of interest" description="Disordered" evidence="4">
    <location>
        <begin position="123"/>
        <end position="225"/>
    </location>
</feature>
<feature type="region of interest" description="Disordered" evidence="4">
    <location>
        <begin position="419"/>
        <end position="445"/>
    </location>
</feature>
<dbReference type="Proteomes" id="UP000009183">
    <property type="component" value="Chromosome 8"/>
</dbReference>
<feature type="compositionally biased region" description="Basic and acidic residues" evidence="4">
    <location>
        <begin position="430"/>
        <end position="439"/>
    </location>
</feature>
<dbReference type="STRING" id="29760.F6HQZ3"/>
<feature type="compositionally biased region" description="Low complexity" evidence="4">
    <location>
        <begin position="134"/>
        <end position="143"/>
    </location>
</feature>
<dbReference type="InParanoid" id="F6HQZ3"/>
<feature type="compositionally biased region" description="Basic and acidic residues" evidence="4">
    <location>
        <begin position="183"/>
        <end position="194"/>
    </location>
</feature>
<organism evidence="6 7">
    <name type="scientific">Vitis vinifera</name>
    <name type="common">Grape</name>
    <dbReference type="NCBI Taxonomy" id="29760"/>
    <lineage>
        <taxon>Eukaryota</taxon>
        <taxon>Viridiplantae</taxon>
        <taxon>Streptophyta</taxon>
        <taxon>Embryophyta</taxon>
        <taxon>Tracheophyta</taxon>
        <taxon>Spermatophyta</taxon>
        <taxon>Magnoliopsida</taxon>
        <taxon>eudicotyledons</taxon>
        <taxon>Gunneridae</taxon>
        <taxon>Pentapetalae</taxon>
        <taxon>rosids</taxon>
        <taxon>Vitales</taxon>
        <taxon>Vitaceae</taxon>
        <taxon>Viteae</taxon>
        <taxon>Vitis</taxon>
    </lineage>
</organism>
<feature type="coiled-coil region" evidence="3">
    <location>
        <begin position="487"/>
        <end position="674"/>
    </location>
</feature>
<feature type="signal peptide" evidence="5">
    <location>
        <begin position="1"/>
        <end position="18"/>
    </location>
</feature>
<keyword evidence="5" id="KW-0732">Signal</keyword>
<dbReference type="PANTHER" id="PTHR34224:SF4">
    <property type="entry name" value="INTERACTOR OF CONSTITUTIVE ACTIVE ROPS 2, CHLOROPLASTIC"/>
    <property type="match status" value="1"/>
</dbReference>
<evidence type="ECO:0000313" key="7">
    <source>
        <dbReference type="Proteomes" id="UP000009183"/>
    </source>
</evidence>
<comment type="similarity">
    <text evidence="1">Belongs to the ICR family.</text>
</comment>
<keyword evidence="7" id="KW-1185">Reference proteome</keyword>
<gene>
    <name evidence="6" type="ordered locus">VIT_08s0040g02400</name>
</gene>
<evidence type="ECO:0000313" key="6">
    <source>
        <dbReference type="EMBL" id="CCB57042.1"/>
    </source>
</evidence>
<dbReference type="FunCoup" id="F6HQZ3">
    <property type="interactions" value="1265"/>
</dbReference>
<evidence type="ECO:0000256" key="5">
    <source>
        <dbReference type="SAM" id="SignalP"/>
    </source>
</evidence>
<dbReference type="HOGENOM" id="CLU_022222_0_0_1"/>
<dbReference type="PaxDb" id="29760-VIT_08s0040g02400.t01"/>
<evidence type="ECO:0000256" key="4">
    <source>
        <dbReference type="SAM" id="MobiDB-lite"/>
    </source>
</evidence>
<evidence type="ECO:0008006" key="8">
    <source>
        <dbReference type="Google" id="ProtNLM"/>
    </source>
</evidence>